<sequence length="107" mass="11984">MQESLDDYQKVCETNEIPDDTGHVVSIDDHEIAIFEVDDEFLAITNVCPHQGGPLAEGKVEEKTVFCPWHGYEFDLESGDHIQAFSDDLSCVTYDVVVQDDAVHVKV</sequence>
<dbReference type="Pfam" id="PF00355">
    <property type="entry name" value="Rieske"/>
    <property type="match status" value="1"/>
</dbReference>
<dbReference type="PROSITE" id="PS51296">
    <property type="entry name" value="RIESKE"/>
    <property type="match status" value="1"/>
</dbReference>
<evidence type="ECO:0000256" key="5">
    <source>
        <dbReference type="ARBA" id="ARBA00023014"/>
    </source>
</evidence>
<evidence type="ECO:0000313" key="10">
    <source>
        <dbReference type="Proteomes" id="UP001596383"/>
    </source>
</evidence>
<evidence type="ECO:0000256" key="1">
    <source>
        <dbReference type="ARBA" id="ARBA00022714"/>
    </source>
</evidence>
<dbReference type="PANTHER" id="PTHR21496:SF0">
    <property type="entry name" value="RIESKE DOMAIN-CONTAINING PROTEIN"/>
    <property type="match status" value="1"/>
</dbReference>
<feature type="domain" description="Rieske" evidence="8">
    <location>
        <begin position="9"/>
        <end position="105"/>
    </location>
</feature>
<keyword evidence="3" id="KW-0560">Oxidoreductase</keyword>
<dbReference type="Gene3D" id="2.102.10.10">
    <property type="entry name" value="Rieske [2Fe-2S] iron-sulphur domain"/>
    <property type="match status" value="1"/>
</dbReference>
<protein>
    <submittedName>
        <fullName evidence="9">Nitrite reductase small subunit NirD</fullName>
    </submittedName>
</protein>
<dbReference type="InterPro" id="IPR017941">
    <property type="entry name" value="Rieske_2Fe-2S"/>
</dbReference>
<reference evidence="9 10" key="1">
    <citation type="journal article" date="2019" name="Int. J. Syst. Evol. Microbiol.">
        <title>The Global Catalogue of Microorganisms (GCM) 10K type strain sequencing project: providing services to taxonomists for standard genome sequencing and annotation.</title>
        <authorList>
            <consortium name="The Broad Institute Genomics Platform"/>
            <consortium name="The Broad Institute Genome Sequencing Center for Infectious Disease"/>
            <person name="Wu L."/>
            <person name="Ma J."/>
        </authorList>
    </citation>
    <scope>NUCLEOTIDE SEQUENCE [LARGE SCALE GENOMIC DNA]</scope>
    <source>
        <strain evidence="9 10">LMG 29247</strain>
    </source>
</reference>
<dbReference type="GO" id="GO:0051537">
    <property type="term" value="F:2 iron, 2 sulfur cluster binding"/>
    <property type="evidence" value="ECO:0007669"/>
    <property type="project" value="UniProtKB-KW"/>
</dbReference>
<evidence type="ECO:0000256" key="6">
    <source>
        <dbReference type="ARBA" id="ARBA00023063"/>
    </source>
</evidence>
<dbReference type="AlphaFoldDB" id="A0ABD5SH85"/>
<dbReference type="RefSeq" id="WP_273737506.1">
    <property type="nucleotide sequence ID" value="NZ_JAQIVI010000081.1"/>
</dbReference>
<dbReference type="GO" id="GO:0042128">
    <property type="term" value="P:nitrate assimilation"/>
    <property type="evidence" value="ECO:0007669"/>
    <property type="project" value="UniProtKB-KW"/>
</dbReference>
<dbReference type="PANTHER" id="PTHR21496">
    <property type="entry name" value="FERREDOXIN-RELATED"/>
    <property type="match status" value="1"/>
</dbReference>
<evidence type="ECO:0000259" key="8">
    <source>
        <dbReference type="PROSITE" id="PS51296"/>
    </source>
</evidence>
<dbReference type="SUPFAM" id="SSF50022">
    <property type="entry name" value="ISP domain"/>
    <property type="match status" value="1"/>
</dbReference>
<evidence type="ECO:0000256" key="3">
    <source>
        <dbReference type="ARBA" id="ARBA00023002"/>
    </source>
</evidence>
<keyword evidence="4" id="KW-0408">Iron</keyword>
<organism evidence="9 10">
    <name type="scientific">Natrinema soli</name>
    <dbReference type="NCBI Taxonomy" id="1930624"/>
    <lineage>
        <taxon>Archaea</taxon>
        <taxon>Methanobacteriati</taxon>
        <taxon>Methanobacteriota</taxon>
        <taxon>Stenosarchaea group</taxon>
        <taxon>Halobacteria</taxon>
        <taxon>Halobacteriales</taxon>
        <taxon>Natrialbaceae</taxon>
        <taxon>Natrinema</taxon>
    </lineage>
</organism>
<keyword evidence="10" id="KW-1185">Reference proteome</keyword>
<accession>A0ABD5SH85</accession>
<dbReference type="InterPro" id="IPR036922">
    <property type="entry name" value="Rieske_2Fe-2S_sf"/>
</dbReference>
<gene>
    <name evidence="9" type="primary">nirD</name>
    <name evidence="9" type="ORF">ACFQE6_05135</name>
</gene>
<keyword evidence="6" id="KW-0534">Nitrate assimilation</keyword>
<dbReference type="EMBL" id="JBHSWV010000081">
    <property type="protein sequence ID" value="MFC6764438.1"/>
    <property type="molecule type" value="Genomic_DNA"/>
</dbReference>
<keyword evidence="5" id="KW-0411">Iron-sulfur</keyword>
<keyword evidence="1" id="KW-0001">2Fe-2S</keyword>
<evidence type="ECO:0000313" key="9">
    <source>
        <dbReference type="EMBL" id="MFC6764438.1"/>
    </source>
</evidence>
<dbReference type="GO" id="GO:0046872">
    <property type="term" value="F:metal ion binding"/>
    <property type="evidence" value="ECO:0007669"/>
    <property type="project" value="UniProtKB-KW"/>
</dbReference>
<evidence type="ECO:0000256" key="7">
    <source>
        <dbReference type="ARBA" id="ARBA00034078"/>
    </source>
</evidence>
<proteinExistence type="predicted"/>
<evidence type="ECO:0000256" key="4">
    <source>
        <dbReference type="ARBA" id="ARBA00023004"/>
    </source>
</evidence>
<evidence type="ECO:0000256" key="2">
    <source>
        <dbReference type="ARBA" id="ARBA00022723"/>
    </source>
</evidence>
<comment type="cofactor">
    <cofactor evidence="7">
        <name>[2Fe-2S] cluster</name>
        <dbReference type="ChEBI" id="CHEBI:190135"/>
    </cofactor>
</comment>
<dbReference type="Proteomes" id="UP001596383">
    <property type="component" value="Unassembled WGS sequence"/>
</dbReference>
<dbReference type="NCBIfam" id="TIGR02378">
    <property type="entry name" value="nirD_assim_sml"/>
    <property type="match status" value="1"/>
</dbReference>
<dbReference type="GO" id="GO:0016491">
    <property type="term" value="F:oxidoreductase activity"/>
    <property type="evidence" value="ECO:0007669"/>
    <property type="project" value="UniProtKB-KW"/>
</dbReference>
<keyword evidence="2" id="KW-0479">Metal-binding</keyword>
<dbReference type="InterPro" id="IPR012748">
    <property type="entry name" value="Rieske-like_NirD"/>
</dbReference>
<comment type="caution">
    <text evidence="9">The sequence shown here is derived from an EMBL/GenBank/DDBJ whole genome shotgun (WGS) entry which is preliminary data.</text>
</comment>
<name>A0ABD5SH85_9EURY</name>